<dbReference type="AlphaFoldDB" id="A0A1Y2H4C5"/>
<protein>
    <submittedName>
        <fullName evidence="1">Uncharacterized protein</fullName>
    </submittedName>
</protein>
<keyword evidence="2" id="KW-1185">Reference proteome</keyword>
<reference evidence="1 2" key="1">
    <citation type="submission" date="2016-07" db="EMBL/GenBank/DDBJ databases">
        <title>Pervasive Adenine N6-methylation of Active Genes in Fungi.</title>
        <authorList>
            <consortium name="DOE Joint Genome Institute"/>
            <person name="Mondo S.J."/>
            <person name="Dannebaum R.O."/>
            <person name="Kuo R.C."/>
            <person name="Labutti K."/>
            <person name="Haridas S."/>
            <person name="Kuo A."/>
            <person name="Salamov A."/>
            <person name="Ahrendt S.R."/>
            <person name="Lipzen A."/>
            <person name="Sullivan W."/>
            <person name="Andreopoulos W.B."/>
            <person name="Clum A."/>
            <person name="Lindquist E."/>
            <person name="Daum C."/>
            <person name="Ramamoorthy G.K."/>
            <person name="Gryganskyi A."/>
            <person name="Culley D."/>
            <person name="Magnuson J.K."/>
            <person name="James T.Y."/>
            <person name="O'Malley M.A."/>
            <person name="Stajich J.E."/>
            <person name="Spatafora J.W."/>
            <person name="Visel A."/>
            <person name="Grigoriev I.V."/>
        </authorList>
    </citation>
    <scope>NUCLEOTIDE SEQUENCE [LARGE SCALE GENOMIC DNA]</scope>
    <source>
        <strain evidence="1 2">PL171</strain>
    </source>
</reference>
<organism evidence="1 2">
    <name type="scientific">Catenaria anguillulae PL171</name>
    <dbReference type="NCBI Taxonomy" id="765915"/>
    <lineage>
        <taxon>Eukaryota</taxon>
        <taxon>Fungi</taxon>
        <taxon>Fungi incertae sedis</taxon>
        <taxon>Blastocladiomycota</taxon>
        <taxon>Blastocladiomycetes</taxon>
        <taxon>Blastocladiales</taxon>
        <taxon>Catenariaceae</taxon>
        <taxon>Catenaria</taxon>
    </lineage>
</organism>
<evidence type="ECO:0000313" key="1">
    <source>
        <dbReference type="EMBL" id="ORZ29417.1"/>
    </source>
</evidence>
<sequence>MVRVQRYRDSWARGCALDLDLASRCGAPLRRCVRTGIVCNKHAHGRHVRGKHEQRASGQAQGEPGKAYECAARRVVPGDHGTAQGAPRSGGQVQEPAPGSVRFGWQLGQGISELNQGWWTWWCRWEARRRKRQVGRVVVHWLRFRAGAG</sequence>
<name>A0A1Y2H4C5_9FUNG</name>
<comment type="caution">
    <text evidence="1">The sequence shown here is derived from an EMBL/GenBank/DDBJ whole genome shotgun (WGS) entry which is preliminary data.</text>
</comment>
<accession>A0A1Y2H4C5</accession>
<proteinExistence type="predicted"/>
<evidence type="ECO:0000313" key="2">
    <source>
        <dbReference type="Proteomes" id="UP000193411"/>
    </source>
</evidence>
<dbReference type="Proteomes" id="UP000193411">
    <property type="component" value="Unassembled WGS sequence"/>
</dbReference>
<gene>
    <name evidence="1" type="ORF">BCR44DRAFT_1451271</name>
</gene>
<dbReference type="EMBL" id="MCFL01000202">
    <property type="protein sequence ID" value="ORZ29417.1"/>
    <property type="molecule type" value="Genomic_DNA"/>
</dbReference>